<dbReference type="Pfam" id="PF00560">
    <property type="entry name" value="LRR_1"/>
    <property type="match status" value="1"/>
</dbReference>
<feature type="domain" description="Malectin-like" evidence="4">
    <location>
        <begin position="59"/>
        <end position="379"/>
    </location>
</feature>
<dbReference type="OrthoDB" id="1394818at2759"/>
<evidence type="ECO:0000259" key="4">
    <source>
        <dbReference type="Pfam" id="PF12819"/>
    </source>
</evidence>
<dbReference type="Proteomes" id="UP000663760">
    <property type="component" value="Chromosome 5"/>
</dbReference>
<dbReference type="PANTHER" id="PTHR45631:SF45">
    <property type="entry name" value="LEUCINE-RICH REPEAT (LRR) FAMILY PROTEIN"/>
    <property type="match status" value="1"/>
</dbReference>
<dbReference type="FunFam" id="3.80.10.10:FF:000383">
    <property type="entry name" value="Leucine-rich repeat receptor protein kinase EMS1"/>
    <property type="match status" value="1"/>
</dbReference>
<dbReference type="PANTHER" id="PTHR45631">
    <property type="entry name" value="OS07G0107800 PROTEIN-RELATED"/>
    <property type="match status" value="1"/>
</dbReference>
<keyword evidence="3" id="KW-0677">Repeat</keyword>
<dbReference type="Gene3D" id="2.60.120.430">
    <property type="entry name" value="Galactose-binding lectin"/>
    <property type="match status" value="1"/>
</dbReference>
<dbReference type="AlphaFoldDB" id="A0A7I8KE34"/>
<gene>
    <name evidence="5" type="ORF">SI8410_05006415</name>
</gene>
<keyword evidence="6" id="KW-1185">Reference proteome</keyword>
<keyword evidence="2" id="KW-0433">Leucine-rich repeat</keyword>
<name>A0A7I8KE34_SPIIN</name>
<dbReference type="SUPFAM" id="SSF52058">
    <property type="entry name" value="L domain-like"/>
    <property type="match status" value="1"/>
</dbReference>
<comment type="subcellular location">
    <subcellularLocation>
        <location evidence="1">Membrane</location>
        <topology evidence="1">Single-pass membrane protein</topology>
    </subcellularLocation>
</comment>
<sequence>MSCPSPLSLSLSLSLSPLPSPPFSLLRSLDHPAFSVILSLRSLSVLSLSLSLSPMRFFINCGAEEEITTGGIKWLTDEGFVAGGNRSAVATPGIAATLATLRFFPDAAAKKNCFVVPVTKGATYLVRTTYFYGGFDGGATPPCFDQIVGGTRWSTVNTSGDYTRGLASYYEVVVRAAAKTLSVCLARNGRSTAAPFISALEVAALEDSIYNSTDLDGHLLATVARHRFGHAGAITSYPEDPFNRYWEPFPAGDGDPVVESHANVSAAGLWNLPPAAAFQRGITASRGKPVVLRWPPVELPPATYYVALYFQDNRTPSPFSWRVFDVSLNGEPFYPGLNVSATGVMVFSGDWPLSGKTEITLTPAPESPVGPVINAGEVLQLVPRKGRTVTRDVIAMEELARSLTNVPADWNGDPCLPWETAWTGVECSRGKLARVVSLNLTRWGLTGTLPEGINNMTALTSIWLGGNMISGPIPDLGSLQQLVSLRLEDNQLSGPIPPSLGSLMEIREIFLQNNDLQGAIPQSLTARSGINIQISPGNNKITALRP</sequence>
<dbReference type="InterPro" id="IPR001611">
    <property type="entry name" value="Leu-rich_rpt"/>
</dbReference>
<organism evidence="5 6">
    <name type="scientific">Spirodela intermedia</name>
    <name type="common">Intermediate duckweed</name>
    <dbReference type="NCBI Taxonomy" id="51605"/>
    <lineage>
        <taxon>Eukaryota</taxon>
        <taxon>Viridiplantae</taxon>
        <taxon>Streptophyta</taxon>
        <taxon>Embryophyta</taxon>
        <taxon>Tracheophyta</taxon>
        <taxon>Spermatophyta</taxon>
        <taxon>Magnoliopsida</taxon>
        <taxon>Liliopsida</taxon>
        <taxon>Araceae</taxon>
        <taxon>Lemnoideae</taxon>
        <taxon>Spirodela</taxon>
    </lineage>
</organism>
<dbReference type="Gene3D" id="3.80.10.10">
    <property type="entry name" value="Ribonuclease Inhibitor"/>
    <property type="match status" value="1"/>
</dbReference>
<evidence type="ECO:0000313" key="5">
    <source>
        <dbReference type="EMBL" id="CAA7395752.1"/>
    </source>
</evidence>
<protein>
    <recommendedName>
        <fullName evidence="4">Malectin-like domain-containing protein</fullName>
    </recommendedName>
</protein>
<evidence type="ECO:0000256" key="2">
    <source>
        <dbReference type="ARBA" id="ARBA00022614"/>
    </source>
</evidence>
<reference evidence="5" key="1">
    <citation type="submission" date="2020-02" db="EMBL/GenBank/DDBJ databases">
        <authorList>
            <person name="Scholz U."/>
            <person name="Mascher M."/>
            <person name="Fiebig A."/>
        </authorList>
    </citation>
    <scope>NUCLEOTIDE SEQUENCE</scope>
</reference>
<evidence type="ECO:0000256" key="1">
    <source>
        <dbReference type="ARBA" id="ARBA00004167"/>
    </source>
</evidence>
<evidence type="ECO:0000313" key="6">
    <source>
        <dbReference type="Proteomes" id="UP000663760"/>
    </source>
</evidence>
<dbReference type="InterPro" id="IPR024788">
    <property type="entry name" value="Malectin-like_Carb-bd_dom"/>
</dbReference>
<dbReference type="EMBL" id="LR746268">
    <property type="protein sequence ID" value="CAA7395752.1"/>
    <property type="molecule type" value="Genomic_DNA"/>
</dbReference>
<evidence type="ECO:0000256" key="3">
    <source>
        <dbReference type="ARBA" id="ARBA00022737"/>
    </source>
</evidence>
<accession>A0A7I8KE34</accession>
<proteinExistence type="predicted"/>
<dbReference type="InterPro" id="IPR032675">
    <property type="entry name" value="LRR_dom_sf"/>
</dbReference>
<dbReference type="Pfam" id="PF12819">
    <property type="entry name" value="Malectin_like"/>
    <property type="match status" value="1"/>
</dbReference>
<dbReference type="GO" id="GO:0016020">
    <property type="term" value="C:membrane"/>
    <property type="evidence" value="ECO:0007669"/>
    <property type="project" value="UniProtKB-SubCell"/>
</dbReference>